<dbReference type="InterPro" id="IPR019775">
    <property type="entry name" value="WD40_repeat_CS"/>
</dbReference>
<dbReference type="InterPro" id="IPR020472">
    <property type="entry name" value="WD40_PAC1"/>
</dbReference>
<dbReference type="EMBL" id="ASPP01013528">
    <property type="protein sequence ID" value="ETO19563.1"/>
    <property type="molecule type" value="Genomic_DNA"/>
</dbReference>
<dbReference type="PRINTS" id="PR00320">
    <property type="entry name" value="GPROTEINBRPT"/>
</dbReference>
<keyword evidence="1 6" id="KW-0853">WD repeat</keyword>
<dbReference type="Pfam" id="PF02176">
    <property type="entry name" value="zf-TRAF"/>
    <property type="match status" value="1"/>
</dbReference>
<feature type="non-terminal residue" evidence="10">
    <location>
        <position position="1"/>
    </location>
</feature>
<dbReference type="PANTHER" id="PTHR19846:SF0">
    <property type="entry name" value="PRE-MRNA PROCESSING FACTOR 4"/>
    <property type="match status" value="1"/>
</dbReference>
<feature type="repeat" description="WD" evidence="6">
    <location>
        <begin position="526"/>
        <end position="552"/>
    </location>
</feature>
<dbReference type="SMART" id="SM00320">
    <property type="entry name" value="WD40"/>
    <property type="match status" value="7"/>
</dbReference>
<feature type="coiled-coil region" evidence="7">
    <location>
        <begin position="255"/>
        <end position="289"/>
    </location>
</feature>
<evidence type="ECO:0000256" key="8">
    <source>
        <dbReference type="SAM" id="MobiDB-lite"/>
    </source>
</evidence>
<dbReference type="InterPro" id="IPR001293">
    <property type="entry name" value="Znf_TRAF"/>
</dbReference>
<comment type="caution">
    <text evidence="10">The sequence shown here is derived from an EMBL/GenBank/DDBJ whole genome shotgun (WGS) entry which is preliminary data.</text>
</comment>
<dbReference type="AlphaFoldDB" id="X6N0X2"/>
<evidence type="ECO:0000256" key="5">
    <source>
        <dbReference type="ARBA" id="ARBA00022833"/>
    </source>
</evidence>
<keyword evidence="3" id="KW-0677">Repeat</keyword>
<keyword evidence="7" id="KW-0175">Coiled coil</keyword>
<organism evidence="10 11">
    <name type="scientific">Reticulomyxa filosa</name>
    <dbReference type="NCBI Taxonomy" id="46433"/>
    <lineage>
        <taxon>Eukaryota</taxon>
        <taxon>Sar</taxon>
        <taxon>Rhizaria</taxon>
        <taxon>Retaria</taxon>
        <taxon>Foraminifera</taxon>
        <taxon>Monothalamids</taxon>
        <taxon>Reticulomyxidae</taxon>
        <taxon>Reticulomyxa</taxon>
    </lineage>
</organism>
<sequence length="692" mass="78610">NSKKKKKGMSKTEDEKVNETGKTELAPVSQQQLYIKDFICLICKQIANNPMEINCTQHKNTDELLIVGENCLKQFLSSNPNSCPVEQHDGCVYGKGRLAQRQISELIVVCPRQFEQEKDPQSPERSSCDFKGKIKQVNDHLENNCSLRLLDCWYKPFGCNYKCVKSVLQEHLVSEMQLHFDLVIQAFDALKQATEMRRVYLFIYLFIFVMQIVEHETQLEIKKDKDLALLKQQLTQCQQDILRFESSQKTTHIENEKLRKDIESKDNEIKNMKAEMQSNATKLTELQSAFQQAILKHHIDMELMKKDMMEKEKHMLEQQQIVTHLLEEKDDKKILESDNKSQQSFTLDFELLCSSQTLLGHTECVNSIDYLIFENEQLLCSGSNDETIGIWDIVSSQQIKVFKGHTDYVNCVKFSPYHHHNHCLSIVFSASNDATIRFWSVETGEQVGLLDAHTDSVTGVQFSPFVDGRYLCSGSWDKTVRLWDIETNTLLHAFDGHTFAVTCVEFSPLQSTTGTNTNRVGVIGGSGYTICSASNDHTVRLWDVETTRELSVFNGHTDAVKSVKYGQGIIGGANTILSGSFDKTVCLWDSRSKNAIHVFNGHTDGVTCVGYPSIEGNENVICSGSLDKTIRFWDIRNKKEFHKIKGSDDDGGIFCLQFTLLETGTDEKHKKIPTLFCGLGDGAIHLWNKQVS</sequence>
<dbReference type="InterPro" id="IPR036322">
    <property type="entry name" value="WD40_repeat_dom_sf"/>
</dbReference>
<evidence type="ECO:0000256" key="1">
    <source>
        <dbReference type="ARBA" id="ARBA00022574"/>
    </source>
</evidence>
<evidence type="ECO:0000313" key="10">
    <source>
        <dbReference type="EMBL" id="ETO19563.1"/>
    </source>
</evidence>
<dbReference type="PROSITE" id="PS50082">
    <property type="entry name" value="WD_REPEATS_2"/>
    <property type="match status" value="6"/>
</dbReference>
<dbReference type="InterPro" id="IPR015943">
    <property type="entry name" value="WD40/YVTN_repeat-like_dom_sf"/>
</dbReference>
<dbReference type="Gene3D" id="3.30.40.10">
    <property type="entry name" value="Zinc/RING finger domain, C3HC4 (zinc finger)"/>
    <property type="match status" value="1"/>
</dbReference>
<dbReference type="SUPFAM" id="SSF50978">
    <property type="entry name" value="WD40 repeat-like"/>
    <property type="match status" value="1"/>
</dbReference>
<feature type="region of interest" description="Disordered" evidence="8">
    <location>
        <begin position="1"/>
        <end position="20"/>
    </location>
</feature>
<dbReference type="InterPro" id="IPR001680">
    <property type="entry name" value="WD40_rpt"/>
</dbReference>
<dbReference type="InterPro" id="IPR013083">
    <property type="entry name" value="Znf_RING/FYVE/PHD"/>
</dbReference>
<dbReference type="Proteomes" id="UP000023152">
    <property type="component" value="Unassembled WGS sequence"/>
</dbReference>
<evidence type="ECO:0000256" key="2">
    <source>
        <dbReference type="ARBA" id="ARBA00022723"/>
    </source>
</evidence>
<feature type="repeat" description="WD" evidence="6">
    <location>
        <begin position="358"/>
        <end position="401"/>
    </location>
</feature>
<proteinExistence type="predicted"/>
<dbReference type="Gene3D" id="2.130.10.10">
    <property type="entry name" value="YVTN repeat-like/Quinoprotein amine dehydrogenase"/>
    <property type="match status" value="2"/>
</dbReference>
<keyword evidence="2" id="KW-0479">Metal-binding</keyword>
<dbReference type="GO" id="GO:0000398">
    <property type="term" value="P:mRNA splicing, via spliceosome"/>
    <property type="evidence" value="ECO:0007669"/>
    <property type="project" value="TreeGrafter"/>
</dbReference>
<dbReference type="PANTHER" id="PTHR19846">
    <property type="entry name" value="WD40 REPEAT PROTEIN"/>
    <property type="match status" value="1"/>
</dbReference>
<gene>
    <name evidence="10" type="ORF">RFI_17666</name>
</gene>
<feature type="domain" description="TRAF-type" evidence="9">
    <location>
        <begin position="135"/>
        <end position="171"/>
    </location>
</feature>
<feature type="repeat" description="WD" evidence="6">
    <location>
        <begin position="599"/>
        <end position="643"/>
    </location>
</feature>
<evidence type="ECO:0000256" key="4">
    <source>
        <dbReference type="ARBA" id="ARBA00022771"/>
    </source>
</evidence>
<accession>X6N0X2</accession>
<feature type="compositionally biased region" description="Basic and acidic residues" evidence="8">
    <location>
        <begin position="10"/>
        <end position="20"/>
    </location>
</feature>
<dbReference type="GO" id="GO:0008270">
    <property type="term" value="F:zinc ion binding"/>
    <property type="evidence" value="ECO:0007669"/>
    <property type="project" value="UniProtKB-KW"/>
</dbReference>
<reference evidence="10 11" key="1">
    <citation type="journal article" date="2013" name="Curr. Biol.">
        <title>The Genome of the Foraminiferan Reticulomyxa filosa.</title>
        <authorList>
            <person name="Glockner G."/>
            <person name="Hulsmann N."/>
            <person name="Schleicher M."/>
            <person name="Noegel A.A."/>
            <person name="Eichinger L."/>
            <person name="Gallinger C."/>
            <person name="Pawlowski J."/>
            <person name="Sierra R."/>
            <person name="Euteneuer U."/>
            <person name="Pillet L."/>
            <person name="Moustafa A."/>
            <person name="Platzer M."/>
            <person name="Groth M."/>
            <person name="Szafranski K."/>
            <person name="Schliwa M."/>
        </authorList>
    </citation>
    <scope>NUCLEOTIDE SEQUENCE [LARGE SCALE GENOMIC DNA]</scope>
</reference>
<dbReference type="Pfam" id="PF00400">
    <property type="entry name" value="WD40"/>
    <property type="match status" value="6"/>
</dbReference>
<keyword evidence="4" id="KW-0863">Zinc-finger</keyword>
<evidence type="ECO:0000256" key="7">
    <source>
        <dbReference type="SAM" id="Coils"/>
    </source>
</evidence>
<feature type="repeat" description="WD" evidence="6">
    <location>
        <begin position="402"/>
        <end position="449"/>
    </location>
</feature>
<dbReference type="GO" id="GO:0046540">
    <property type="term" value="C:U4/U6 x U5 tri-snRNP complex"/>
    <property type="evidence" value="ECO:0007669"/>
    <property type="project" value="TreeGrafter"/>
</dbReference>
<evidence type="ECO:0000259" key="9">
    <source>
        <dbReference type="Pfam" id="PF02176"/>
    </source>
</evidence>
<evidence type="ECO:0000313" key="11">
    <source>
        <dbReference type="Proteomes" id="UP000023152"/>
    </source>
</evidence>
<evidence type="ECO:0000256" key="6">
    <source>
        <dbReference type="PROSITE-ProRule" id="PRU00221"/>
    </source>
</evidence>
<keyword evidence="11" id="KW-1185">Reference proteome</keyword>
<feature type="repeat" description="WD" evidence="6">
    <location>
        <begin position="553"/>
        <end position="598"/>
    </location>
</feature>
<protein>
    <submittedName>
        <fullName evidence="10">WD-40 repeat protein</fullName>
    </submittedName>
</protein>
<dbReference type="PROSITE" id="PS00678">
    <property type="entry name" value="WD_REPEATS_1"/>
    <property type="match status" value="5"/>
</dbReference>
<feature type="repeat" description="WD" evidence="6">
    <location>
        <begin position="450"/>
        <end position="493"/>
    </location>
</feature>
<dbReference type="GO" id="GO:0017070">
    <property type="term" value="F:U6 snRNA binding"/>
    <property type="evidence" value="ECO:0007669"/>
    <property type="project" value="TreeGrafter"/>
</dbReference>
<name>X6N0X2_RETFI</name>
<dbReference type="PROSITE" id="PS50294">
    <property type="entry name" value="WD_REPEATS_REGION"/>
    <property type="match status" value="4"/>
</dbReference>
<evidence type="ECO:0000256" key="3">
    <source>
        <dbReference type="ARBA" id="ARBA00022737"/>
    </source>
</evidence>
<keyword evidence="5" id="KW-0862">Zinc</keyword>
<dbReference type="SUPFAM" id="SSF49599">
    <property type="entry name" value="TRAF domain-like"/>
    <property type="match status" value="1"/>
</dbReference>
<dbReference type="GO" id="GO:0030621">
    <property type="term" value="F:U4 snRNA binding"/>
    <property type="evidence" value="ECO:0007669"/>
    <property type="project" value="TreeGrafter"/>
</dbReference>
<dbReference type="CDD" id="cd00200">
    <property type="entry name" value="WD40"/>
    <property type="match status" value="1"/>
</dbReference>